<accession>A0AAU7X6K8</accession>
<dbReference type="AlphaFoldDB" id="A0AAU7X6K8"/>
<name>A0AAU7X6K8_9HYPH</name>
<reference evidence="1" key="1">
    <citation type="submission" date="2024-06" db="EMBL/GenBank/DDBJ databases">
        <title>Methylostella associata gen. nov., sp. nov., a novel Ancalomicrobiaceae-affiliated facultatively methylotrophic bacteria that feed on methanotrophs of the genus Methylococcus.</title>
        <authorList>
            <person name="Saltykova V."/>
            <person name="Danilova O.V."/>
            <person name="Oshkin I.Y."/>
            <person name="Belova S.E."/>
            <person name="Pimenov N.V."/>
            <person name="Dedysh S.N."/>
        </authorList>
    </citation>
    <scope>NUCLEOTIDE SEQUENCE</scope>
    <source>
        <strain evidence="1">S20</strain>
    </source>
</reference>
<gene>
    <name evidence="1" type="ORF">ABS361_15080</name>
</gene>
<evidence type="ECO:0000313" key="1">
    <source>
        <dbReference type="EMBL" id="XBY43410.1"/>
    </source>
</evidence>
<dbReference type="RefSeq" id="WP_407048509.1">
    <property type="nucleotide sequence ID" value="NZ_CP158568.1"/>
</dbReference>
<dbReference type="KEGG" id="mflg:ABS361_15080"/>
<organism evidence="1">
    <name type="scientific">Methyloraptor flagellatus</name>
    <dbReference type="NCBI Taxonomy" id="3162530"/>
    <lineage>
        <taxon>Bacteria</taxon>
        <taxon>Pseudomonadati</taxon>
        <taxon>Pseudomonadota</taxon>
        <taxon>Alphaproteobacteria</taxon>
        <taxon>Hyphomicrobiales</taxon>
        <taxon>Ancalomicrobiaceae</taxon>
        <taxon>Methyloraptor</taxon>
    </lineage>
</organism>
<sequence>MLEGWCLLDADRPAEAAGAFAALAAQPGKAGEEAAYGLALARLRTGEPARASEAAAALGADRRKEIDAAVLAQQASAAFDRGDYAATLDSLDRRSRLVTPSRDLEVLGAWALLKAGRTRESMALFGRLDREQSTRDTRIGFAEASKLTYMPRER</sequence>
<evidence type="ECO:0008006" key="2">
    <source>
        <dbReference type="Google" id="ProtNLM"/>
    </source>
</evidence>
<proteinExistence type="predicted"/>
<dbReference type="EMBL" id="CP158568">
    <property type="protein sequence ID" value="XBY43410.1"/>
    <property type="molecule type" value="Genomic_DNA"/>
</dbReference>
<protein>
    <recommendedName>
        <fullName evidence="2">Tetratricopeptide repeat protein</fullName>
    </recommendedName>
</protein>